<proteinExistence type="predicted"/>
<name>A0A2H0XES2_UNCKA</name>
<reference evidence="2" key="1">
    <citation type="submission" date="2017-09" db="EMBL/GenBank/DDBJ databases">
        <title>Depth-based differentiation of microbial function through sediment-hosted aquifers and enrichment of novel symbionts in the deep terrestrial subsurface.</title>
        <authorList>
            <person name="Probst A.J."/>
            <person name="Ladd B."/>
            <person name="Jarett J.K."/>
            <person name="Geller-Mcgrath D.E."/>
            <person name="Sieber C.M.K."/>
            <person name="Emerson J.B."/>
            <person name="Anantharaman K."/>
            <person name="Thomas B.C."/>
            <person name="Malmstrom R."/>
            <person name="Stieglmeier M."/>
            <person name="Klingl A."/>
            <person name="Woyke T."/>
            <person name="Ryan C.M."/>
            <person name="Banfield J.F."/>
        </authorList>
    </citation>
    <scope>NUCLEOTIDE SEQUENCE [LARGE SCALE GENOMIC DNA]</scope>
</reference>
<dbReference type="EMBL" id="PEYT01000002">
    <property type="protein sequence ID" value="PIS23436.1"/>
    <property type="molecule type" value="Genomic_DNA"/>
</dbReference>
<gene>
    <name evidence="1" type="ORF">COT49_00245</name>
</gene>
<dbReference type="GO" id="GO:0019441">
    <property type="term" value="P:L-tryptophan catabolic process to kynurenine"/>
    <property type="evidence" value="ECO:0007669"/>
    <property type="project" value="InterPro"/>
</dbReference>
<dbReference type="PANTHER" id="PTHR31118:SF12">
    <property type="entry name" value="CYCLASE-LIKE PROTEIN 2"/>
    <property type="match status" value="1"/>
</dbReference>
<evidence type="ECO:0000313" key="1">
    <source>
        <dbReference type="EMBL" id="PIS23436.1"/>
    </source>
</evidence>
<dbReference type="Proteomes" id="UP000230340">
    <property type="component" value="Unassembled WGS sequence"/>
</dbReference>
<dbReference type="Pfam" id="PF04199">
    <property type="entry name" value="Cyclase"/>
    <property type="match status" value="1"/>
</dbReference>
<dbReference type="AlphaFoldDB" id="A0A2H0XES2"/>
<dbReference type="InterPro" id="IPR037175">
    <property type="entry name" value="KFase_sf"/>
</dbReference>
<evidence type="ECO:0000313" key="2">
    <source>
        <dbReference type="Proteomes" id="UP000230340"/>
    </source>
</evidence>
<dbReference type="GO" id="GO:0004061">
    <property type="term" value="F:arylformamidase activity"/>
    <property type="evidence" value="ECO:0007669"/>
    <property type="project" value="InterPro"/>
</dbReference>
<organism evidence="1 2">
    <name type="scientific">candidate division WWE3 bacterium CG08_land_8_20_14_0_20_40_13</name>
    <dbReference type="NCBI Taxonomy" id="1975084"/>
    <lineage>
        <taxon>Bacteria</taxon>
        <taxon>Katanobacteria</taxon>
    </lineage>
</organism>
<dbReference type="InterPro" id="IPR007325">
    <property type="entry name" value="KFase/CYL"/>
</dbReference>
<comment type="caution">
    <text evidence="1">The sequence shown here is derived from an EMBL/GenBank/DDBJ whole genome shotgun (WGS) entry which is preliminary data.</text>
</comment>
<protein>
    <submittedName>
        <fullName evidence="1">Cyclase</fullName>
    </submittedName>
</protein>
<dbReference type="PANTHER" id="PTHR31118">
    <property type="entry name" value="CYCLASE-LIKE PROTEIN 2"/>
    <property type="match status" value="1"/>
</dbReference>
<dbReference type="SUPFAM" id="SSF102198">
    <property type="entry name" value="Putative cyclase"/>
    <property type="match status" value="1"/>
</dbReference>
<sequence>MKYIDLTHTFDAEMPVYPGDPIPELVQIADLRKEGYTDYQIKTGMHVGTHMDAPLHMLEGGKRLSDIDVEKFLGKGCLIDARGASIVNADFLEKSGAKKDDIVFVMTGFSKKYREAEYYEKFPEIGEDFASKAIELGVKIVGMDTPSPDRPPFKVHKLLLGKEILIIENLTNLESLVGVKGFEVFALPAKLHTEAAPVRVVAKVI</sequence>
<accession>A0A2H0XES2</accession>
<dbReference type="Gene3D" id="3.50.30.50">
    <property type="entry name" value="Putative cyclase"/>
    <property type="match status" value="1"/>
</dbReference>